<dbReference type="EMBL" id="BSYO01000015">
    <property type="protein sequence ID" value="GMH15692.1"/>
    <property type="molecule type" value="Genomic_DNA"/>
</dbReference>
<feature type="region of interest" description="Disordered" evidence="7">
    <location>
        <begin position="161"/>
        <end position="180"/>
    </location>
</feature>
<evidence type="ECO:0000256" key="3">
    <source>
        <dbReference type="ARBA" id="ARBA00022737"/>
    </source>
</evidence>
<organism evidence="10 11">
    <name type="scientific">Nepenthes gracilis</name>
    <name type="common">Slender pitcher plant</name>
    <dbReference type="NCBI Taxonomy" id="150966"/>
    <lineage>
        <taxon>Eukaryota</taxon>
        <taxon>Viridiplantae</taxon>
        <taxon>Streptophyta</taxon>
        <taxon>Embryophyta</taxon>
        <taxon>Tracheophyta</taxon>
        <taxon>Spermatophyta</taxon>
        <taxon>Magnoliopsida</taxon>
        <taxon>eudicotyledons</taxon>
        <taxon>Gunneridae</taxon>
        <taxon>Pentapetalae</taxon>
        <taxon>Caryophyllales</taxon>
        <taxon>Nepenthaceae</taxon>
        <taxon>Nepenthes</taxon>
    </lineage>
</organism>
<dbReference type="SMART" id="SM00355">
    <property type="entry name" value="ZnF_C2H2"/>
    <property type="match status" value="2"/>
</dbReference>
<evidence type="ECO:0000256" key="5">
    <source>
        <dbReference type="ARBA" id="ARBA00022833"/>
    </source>
</evidence>
<evidence type="ECO:0000259" key="9">
    <source>
        <dbReference type="SMART" id="SM00451"/>
    </source>
</evidence>
<gene>
    <name evidence="10" type="ORF">Nepgr_017533</name>
</gene>
<dbReference type="GO" id="GO:0003676">
    <property type="term" value="F:nucleic acid binding"/>
    <property type="evidence" value="ECO:0007669"/>
    <property type="project" value="InterPro"/>
</dbReference>
<dbReference type="SMART" id="SM00451">
    <property type="entry name" value="ZnF_U1"/>
    <property type="match status" value="2"/>
</dbReference>
<dbReference type="Gene3D" id="3.30.160.60">
    <property type="entry name" value="Classic Zinc Finger"/>
    <property type="match status" value="2"/>
</dbReference>
<evidence type="ECO:0000256" key="4">
    <source>
        <dbReference type="ARBA" id="ARBA00022771"/>
    </source>
</evidence>
<evidence type="ECO:0000256" key="7">
    <source>
        <dbReference type="SAM" id="MobiDB-lite"/>
    </source>
</evidence>
<dbReference type="InterPro" id="IPR003604">
    <property type="entry name" value="Matrin/U1-like-C_Znf_C2H2"/>
</dbReference>
<feature type="compositionally biased region" description="Basic and acidic residues" evidence="7">
    <location>
        <begin position="240"/>
        <end position="252"/>
    </location>
</feature>
<keyword evidence="4" id="KW-0863">Zinc-finger</keyword>
<feature type="domain" description="U1-type" evidence="9">
    <location>
        <begin position="268"/>
        <end position="302"/>
    </location>
</feature>
<evidence type="ECO:0000256" key="1">
    <source>
        <dbReference type="ARBA" id="ARBA00004123"/>
    </source>
</evidence>
<feature type="compositionally biased region" description="Pro residues" evidence="7">
    <location>
        <begin position="10"/>
        <end position="23"/>
    </location>
</feature>
<feature type="region of interest" description="Disordered" evidence="7">
    <location>
        <begin position="1"/>
        <end position="23"/>
    </location>
</feature>
<keyword evidence="11" id="KW-1185">Reference proteome</keyword>
<comment type="caution">
    <text evidence="10">The sequence shown here is derived from an EMBL/GenBank/DDBJ whole genome shotgun (WGS) entry which is preliminary data.</text>
</comment>
<reference evidence="10" key="1">
    <citation type="submission" date="2023-05" db="EMBL/GenBank/DDBJ databases">
        <title>Nepenthes gracilis genome sequencing.</title>
        <authorList>
            <person name="Fukushima K."/>
        </authorList>
    </citation>
    <scope>NUCLEOTIDE SEQUENCE</scope>
    <source>
        <strain evidence="10">SING2019-196</strain>
    </source>
</reference>
<dbReference type="Pfam" id="PF12874">
    <property type="entry name" value="zf-met"/>
    <property type="match status" value="2"/>
</dbReference>
<feature type="region of interest" description="Disordered" evidence="7">
    <location>
        <begin position="227"/>
        <end position="252"/>
    </location>
</feature>
<feature type="domain" description="C2H2-type" evidence="8">
    <location>
        <begin position="271"/>
        <end position="295"/>
    </location>
</feature>
<keyword evidence="2" id="KW-0479">Metal-binding</keyword>
<evidence type="ECO:0000256" key="2">
    <source>
        <dbReference type="ARBA" id="ARBA00022723"/>
    </source>
</evidence>
<keyword evidence="3" id="KW-0677">Repeat</keyword>
<name>A0AAD3SSI7_NEPGR</name>
<comment type="subcellular location">
    <subcellularLocation>
        <location evidence="1">Nucleus</location>
    </subcellularLocation>
</comment>
<dbReference type="GO" id="GO:0008270">
    <property type="term" value="F:zinc ion binding"/>
    <property type="evidence" value="ECO:0007669"/>
    <property type="project" value="UniProtKB-KW"/>
</dbReference>
<evidence type="ECO:0000313" key="10">
    <source>
        <dbReference type="EMBL" id="GMH15692.1"/>
    </source>
</evidence>
<feature type="domain" description="U1-type" evidence="9">
    <location>
        <begin position="182"/>
        <end position="216"/>
    </location>
</feature>
<protein>
    <submittedName>
        <fullName evidence="10">Uncharacterized protein</fullName>
    </submittedName>
</protein>
<keyword evidence="5" id="KW-0862">Zinc</keyword>
<evidence type="ECO:0000259" key="8">
    <source>
        <dbReference type="SMART" id="SM00355"/>
    </source>
</evidence>
<dbReference type="AlphaFoldDB" id="A0AAD3SSI7"/>
<sequence>MDSNDRRDLPPPPQPQPSVRPIPYPIAAPLVRRPTYSYSVLYSQNPTLYPNPNHPSLISPIESVSSLSYPHFGGSASVGRSEVSPFAHVSPYGLCTDAQKYCVYGHPAVASSIMPAYYNDPNRPDLEAVRIHGANPPVVYAAGIASLPNGIQQPVAVNSNPTIQAPRHHNRQQAQTERGKPVQPARCEVCKIVCDTQDVLQQHRLGKKHKKNLEKLKAVVAGVPAASALPTENGKSVEGQPEKKKAAEHVEDLEAKRRKVEEGGAAADAIKTCELCNVVCNSETVHNYHLLGKKHAAMVRKHAAGTQSAAAT</sequence>
<keyword evidence="6" id="KW-0539">Nucleus</keyword>
<dbReference type="SUPFAM" id="SSF57667">
    <property type="entry name" value="beta-beta-alpha zinc fingers"/>
    <property type="match status" value="2"/>
</dbReference>
<dbReference type="GO" id="GO:0005634">
    <property type="term" value="C:nucleus"/>
    <property type="evidence" value="ECO:0007669"/>
    <property type="project" value="UniProtKB-SubCell"/>
</dbReference>
<proteinExistence type="predicted"/>
<dbReference type="PANTHER" id="PTHR46144">
    <property type="entry name" value="ZINC FINGER PROTEIN 385B-LIKE"/>
    <property type="match status" value="1"/>
</dbReference>
<evidence type="ECO:0000313" key="11">
    <source>
        <dbReference type="Proteomes" id="UP001279734"/>
    </source>
</evidence>
<dbReference type="InterPro" id="IPR013087">
    <property type="entry name" value="Znf_C2H2_type"/>
</dbReference>
<feature type="domain" description="C2H2-type" evidence="8">
    <location>
        <begin position="185"/>
        <end position="209"/>
    </location>
</feature>
<accession>A0AAD3SSI7</accession>
<dbReference type="Proteomes" id="UP001279734">
    <property type="component" value="Unassembled WGS sequence"/>
</dbReference>
<evidence type="ECO:0000256" key="6">
    <source>
        <dbReference type="ARBA" id="ARBA00023242"/>
    </source>
</evidence>
<dbReference type="InterPro" id="IPR051868">
    <property type="entry name" value="ZN346_ZMAT4"/>
</dbReference>
<dbReference type="InterPro" id="IPR036236">
    <property type="entry name" value="Znf_C2H2_sf"/>
</dbReference>
<dbReference type="PANTHER" id="PTHR46144:SF6">
    <property type="entry name" value="C2H2-TYPE DOMAIN-CONTAINING PROTEIN"/>
    <property type="match status" value="1"/>
</dbReference>